<accession>A0A498SDP1</accession>
<feature type="compositionally biased region" description="Basic and acidic residues" evidence="1">
    <location>
        <begin position="1"/>
        <end position="10"/>
    </location>
</feature>
<reference evidence="2 3" key="1">
    <citation type="submission" date="2018-08" db="EMBL/GenBank/DDBJ databases">
        <authorList>
            <person name="Laetsch R D."/>
            <person name="Stevens L."/>
            <person name="Kumar S."/>
            <person name="Blaxter L. M."/>
        </authorList>
    </citation>
    <scope>NUCLEOTIDE SEQUENCE [LARGE SCALE GENOMIC DNA]</scope>
</reference>
<feature type="compositionally biased region" description="Basic and acidic residues" evidence="1">
    <location>
        <begin position="65"/>
        <end position="96"/>
    </location>
</feature>
<keyword evidence="3" id="KW-1185">Reference proteome</keyword>
<evidence type="ECO:0000256" key="1">
    <source>
        <dbReference type="SAM" id="MobiDB-lite"/>
    </source>
</evidence>
<sequence>MLVEKQDEKPSSPSNAPDAKFEINNTQVVSLKSSIKSEKTQELSKQINNAKLKSAESSKIQSSGKSEESQKDELKAGKQIPETDSHATSKLDESSNKETSLIRKT</sequence>
<feature type="region of interest" description="Disordered" evidence="1">
    <location>
        <begin position="1"/>
        <end position="105"/>
    </location>
</feature>
<protein>
    <submittedName>
        <fullName evidence="2">Uncharacterized protein</fullName>
    </submittedName>
</protein>
<organism evidence="2 3">
    <name type="scientific">Acanthocheilonema viteae</name>
    <name type="common">Filarial nematode worm</name>
    <name type="synonym">Dipetalonema viteae</name>
    <dbReference type="NCBI Taxonomy" id="6277"/>
    <lineage>
        <taxon>Eukaryota</taxon>
        <taxon>Metazoa</taxon>
        <taxon>Ecdysozoa</taxon>
        <taxon>Nematoda</taxon>
        <taxon>Chromadorea</taxon>
        <taxon>Rhabditida</taxon>
        <taxon>Spirurina</taxon>
        <taxon>Spiruromorpha</taxon>
        <taxon>Filarioidea</taxon>
        <taxon>Onchocercidae</taxon>
        <taxon>Acanthocheilonema</taxon>
    </lineage>
</organism>
<dbReference type="OrthoDB" id="10473561at2759"/>
<dbReference type="Proteomes" id="UP000276991">
    <property type="component" value="Unassembled WGS sequence"/>
</dbReference>
<evidence type="ECO:0000313" key="3">
    <source>
        <dbReference type="Proteomes" id="UP000276991"/>
    </source>
</evidence>
<name>A0A498SDP1_ACAVI</name>
<feature type="compositionally biased region" description="Polar residues" evidence="1">
    <location>
        <begin position="43"/>
        <end position="64"/>
    </location>
</feature>
<dbReference type="AlphaFoldDB" id="A0A498SDP1"/>
<feature type="compositionally biased region" description="Polar residues" evidence="1">
    <location>
        <begin position="23"/>
        <end position="34"/>
    </location>
</feature>
<gene>
    <name evidence="2" type="ORF">NAV_LOCUS6460</name>
</gene>
<dbReference type="EMBL" id="UPTC01001331">
    <property type="protein sequence ID" value="VBB31669.1"/>
    <property type="molecule type" value="Genomic_DNA"/>
</dbReference>
<evidence type="ECO:0000313" key="2">
    <source>
        <dbReference type="EMBL" id="VBB31669.1"/>
    </source>
</evidence>
<proteinExistence type="predicted"/>